<name>A0A1G2CD31_9BACT</name>
<proteinExistence type="predicted"/>
<feature type="transmembrane region" description="Helical" evidence="1">
    <location>
        <begin position="285"/>
        <end position="302"/>
    </location>
</feature>
<feature type="transmembrane region" description="Helical" evidence="1">
    <location>
        <begin position="89"/>
        <end position="107"/>
    </location>
</feature>
<reference evidence="3 4" key="1">
    <citation type="journal article" date="2016" name="Nat. Commun.">
        <title>Thousands of microbial genomes shed light on interconnected biogeochemical processes in an aquifer system.</title>
        <authorList>
            <person name="Anantharaman K."/>
            <person name="Brown C.T."/>
            <person name="Hug L.A."/>
            <person name="Sharon I."/>
            <person name="Castelle C.J."/>
            <person name="Probst A.J."/>
            <person name="Thomas B.C."/>
            <person name="Singh A."/>
            <person name="Wilkins M.J."/>
            <person name="Karaoz U."/>
            <person name="Brodie E.L."/>
            <person name="Williams K.H."/>
            <person name="Hubbard S.S."/>
            <person name="Banfield J.F."/>
        </authorList>
    </citation>
    <scope>NUCLEOTIDE SEQUENCE [LARGE SCALE GENOMIC DNA]</scope>
</reference>
<feature type="transmembrane region" description="Helical" evidence="1">
    <location>
        <begin position="63"/>
        <end position="83"/>
    </location>
</feature>
<comment type="caution">
    <text evidence="3">The sequence shown here is derived from an EMBL/GenBank/DDBJ whole genome shotgun (WGS) entry which is preliminary data.</text>
</comment>
<evidence type="ECO:0000313" key="3">
    <source>
        <dbReference type="EMBL" id="OGY99136.1"/>
    </source>
</evidence>
<dbReference type="STRING" id="1798650.A2945_04215"/>
<keyword evidence="1" id="KW-0472">Membrane</keyword>
<evidence type="ECO:0000256" key="1">
    <source>
        <dbReference type="SAM" id="Phobius"/>
    </source>
</evidence>
<feature type="transmembrane region" description="Helical" evidence="1">
    <location>
        <begin position="150"/>
        <end position="168"/>
    </location>
</feature>
<feature type="transmembrane region" description="Helical" evidence="1">
    <location>
        <begin position="180"/>
        <end position="199"/>
    </location>
</feature>
<dbReference type="GO" id="GO:0016020">
    <property type="term" value="C:membrane"/>
    <property type="evidence" value="ECO:0007669"/>
    <property type="project" value="InterPro"/>
</dbReference>
<evidence type="ECO:0000259" key="2">
    <source>
        <dbReference type="Pfam" id="PF00892"/>
    </source>
</evidence>
<dbReference type="Pfam" id="PF00892">
    <property type="entry name" value="EamA"/>
    <property type="match status" value="1"/>
</dbReference>
<organism evidence="3 4">
    <name type="scientific">Candidatus Liptonbacteria bacterium RIFCSPLOWO2_01_FULL_52_25</name>
    <dbReference type="NCBI Taxonomy" id="1798650"/>
    <lineage>
        <taxon>Bacteria</taxon>
        <taxon>Candidatus Liptoniibacteriota</taxon>
    </lineage>
</organism>
<feature type="domain" description="EamA" evidence="2">
    <location>
        <begin position="1"/>
        <end position="133"/>
    </location>
</feature>
<feature type="transmembrane region" description="Helical" evidence="1">
    <location>
        <begin position="119"/>
        <end position="138"/>
    </location>
</feature>
<feature type="transmembrane region" description="Helical" evidence="1">
    <location>
        <begin position="31"/>
        <end position="56"/>
    </location>
</feature>
<feature type="transmembrane region" description="Helical" evidence="1">
    <location>
        <begin position="205"/>
        <end position="225"/>
    </location>
</feature>
<feature type="transmembrane region" description="Helical" evidence="1">
    <location>
        <begin position="256"/>
        <end position="273"/>
    </location>
</feature>
<dbReference type="EMBL" id="MHLA01000020">
    <property type="protein sequence ID" value="OGY99136.1"/>
    <property type="molecule type" value="Genomic_DNA"/>
</dbReference>
<dbReference type="InterPro" id="IPR000620">
    <property type="entry name" value="EamA_dom"/>
</dbReference>
<dbReference type="AlphaFoldDB" id="A0A1G2CD31"/>
<keyword evidence="1" id="KW-1133">Transmembrane helix</keyword>
<dbReference type="SUPFAM" id="SSF103481">
    <property type="entry name" value="Multidrug resistance efflux transporter EmrE"/>
    <property type="match status" value="1"/>
</dbReference>
<keyword evidence="1" id="KW-0812">Transmembrane</keyword>
<dbReference type="InterPro" id="IPR037185">
    <property type="entry name" value="EmrE-like"/>
</dbReference>
<protein>
    <recommendedName>
        <fullName evidence="2">EamA domain-containing protein</fullName>
    </recommendedName>
</protein>
<dbReference type="Proteomes" id="UP000178880">
    <property type="component" value="Unassembled WGS sequence"/>
</dbReference>
<sequence>MSWILLSLLAPLFWAASNIFDKYALEKVTRGVYDFLFFGSIGAFLAGIGAFAVFGLDEISRAALFPIAGGFLIQYSYLFYSYALQKEDASYVIPLYITYSVVVLVLARFFGEVISSPQLISFFIVFSGAFVLSFKELSFDLLQMLRFRKGALLMIPAVLLLSVDILFVNHALKILSFTDVFIYDTLGFSLSVLPFFLVPSWRREILRGIQSASLWKYGIFFINDVVDLSGHLVYKFALLAAPAASLVAVLGGIQPFYVLALGILFTLFLPKIVKENITKKELSQKLIGATIIVIGIALLNLYS</sequence>
<accession>A0A1G2CD31</accession>
<evidence type="ECO:0000313" key="4">
    <source>
        <dbReference type="Proteomes" id="UP000178880"/>
    </source>
</evidence>
<gene>
    <name evidence="3" type="ORF">A2945_04215</name>
</gene>